<dbReference type="Gene3D" id="2.60.120.200">
    <property type="match status" value="1"/>
</dbReference>
<protein>
    <submittedName>
        <fullName evidence="5">Choice-of-anchor D domain-containing protein</fullName>
    </submittedName>
</protein>
<name>A0ABT3FM03_9BACT</name>
<keyword evidence="2" id="KW-1015">Disulfide bond</keyword>
<dbReference type="Gene3D" id="2.60.40.10">
    <property type="entry name" value="Immunoglobulins"/>
    <property type="match status" value="2"/>
</dbReference>
<organism evidence="5 6">
    <name type="scientific">Luteolibacter flavescens</name>
    <dbReference type="NCBI Taxonomy" id="1859460"/>
    <lineage>
        <taxon>Bacteria</taxon>
        <taxon>Pseudomonadati</taxon>
        <taxon>Verrucomicrobiota</taxon>
        <taxon>Verrucomicrobiia</taxon>
        <taxon>Verrucomicrobiales</taxon>
        <taxon>Verrucomicrobiaceae</taxon>
        <taxon>Luteolibacter</taxon>
    </lineage>
</organism>
<dbReference type="SMART" id="SM00560">
    <property type="entry name" value="LamGL"/>
    <property type="match status" value="1"/>
</dbReference>
<keyword evidence="6" id="KW-1185">Reference proteome</keyword>
<comment type="caution">
    <text evidence="5">The sequence shown here is derived from an EMBL/GenBank/DDBJ whole genome shotgun (WGS) entry which is preliminary data.</text>
</comment>
<feature type="signal peptide" evidence="3">
    <location>
        <begin position="1"/>
        <end position="25"/>
    </location>
</feature>
<feature type="domain" description="LamG-like jellyroll fold" evidence="4">
    <location>
        <begin position="119"/>
        <end position="246"/>
    </location>
</feature>
<evidence type="ECO:0000256" key="1">
    <source>
        <dbReference type="ARBA" id="ARBA00022729"/>
    </source>
</evidence>
<dbReference type="RefSeq" id="WP_264500572.1">
    <property type="nucleotide sequence ID" value="NZ_JAPDDS010000003.1"/>
</dbReference>
<dbReference type="InterPro" id="IPR013320">
    <property type="entry name" value="ConA-like_dom_sf"/>
</dbReference>
<dbReference type="InterPro" id="IPR013783">
    <property type="entry name" value="Ig-like_fold"/>
</dbReference>
<evidence type="ECO:0000256" key="3">
    <source>
        <dbReference type="SAM" id="SignalP"/>
    </source>
</evidence>
<reference evidence="5 6" key="1">
    <citation type="submission" date="2022-10" db="EMBL/GenBank/DDBJ databases">
        <title>Luteolibacter flavescens strain MCCC 1K03193, whole genome shotgun sequencing project.</title>
        <authorList>
            <person name="Zhao G."/>
            <person name="Shen L."/>
        </authorList>
    </citation>
    <scope>NUCLEOTIDE SEQUENCE [LARGE SCALE GENOMIC DNA]</scope>
    <source>
        <strain evidence="5 6">MCCC 1K03193</strain>
    </source>
</reference>
<accession>A0ABT3FM03</accession>
<evidence type="ECO:0000313" key="6">
    <source>
        <dbReference type="Proteomes" id="UP001207930"/>
    </source>
</evidence>
<proteinExistence type="predicted"/>
<dbReference type="EMBL" id="JAPDDS010000003">
    <property type="protein sequence ID" value="MCW1884615.1"/>
    <property type="molecule type" value="Genomic_DNA"/>
</dbReference>
<gene>
    <name evidence="5" type="ORF">OKA04_07710</name>
</gene>
<dbReference type="Proteomes" id="UP001207930">
    <property type="component" value="Unassembled WGS sequence"/>
</dbReference>
<dbReference type="Pfam" id="PF13385">
    <property type="entry name" value="Laminin_G_3"/>
    <property type="match status" value="1"/>
</dbReference>
<evidence type="ECO:0000313" key="5">
    <source>
        <dbReference type="EMBL" id="MCW1884615.1"/>
    </source>
</evidence>
<sequence>MKKTPLKTHGLAVALLVAAQGPSQAELVARWGMNEMTGNISDTSGNQLTGRPTAVSLANNGLTYGQPSVTEGTYGAITVTAADVAKFGTSIQFNRAGSGMFQIGSPAVIGNLAGPGKTGTFTLMCWVNANITANSNQRIFSTGPANGWGVGLSNADKALFTTFGVVDMRSTTAVSANNVWQHVAYVWNAGAVEVFINGNSVYTATSANFNDETVTQYGIGANSNNIDPFNGRIDDLKIFNTAMTQSQIVAAAIPGPEITTAAVNSFTNDGRSQVFSVLVSNAAVSGDLTVTSVTPVGQNADLFSVVDFSETLIPGENGTVELGFDPPEGSGTYLVTLQIASNDPQQPVRLVPVTVVVVDPVISAATPRVDFGDLAANPGPQTMTLTLNNDGGGTPLYFSGATFAGQGGNGFSVVSSPDQIDPGESGDVVISFDPGTATGAFGDLLKIETNAGNAGILHVPVLANVALSAATKPVTMVNGNFDAGLWNSNIGTAPQGWTNSLATPPANGLYGQAGNLTPGLTSIAAHSQSVAGYYEQNLTTGNAGLTAGEVDSITVSLDRFYRNDAFTNGHALLRVSLWDKTNNLEITGRDIVFENPGVASGGNILTPVSLDLPYDSSTYGSEEIALRFTRIAPFVVNANANQATLVIDNVSVSVDGTWAPAAGYASWAVSMGLDGTPGKESGPADDPDHDGVSNFDEYAFGGHPLAGGSGVIQAVSATDTNGDSQRELILTVAVREDAVFTGTTSPVGTAAGVSYAIQGSLDLVDFVAAVEGPLAAAVVPVSLPASPPAGYKYVSFRLAGSGGLPGKGFLRAAATVN</sequence>
<dbReference type="InterPro" id="IPR006558">
    <property type="entry name" value="LamG-like"/>
</dbReference>
<evidence type="ECO:0000259" key="4">
    <source>
        <dbReference type="SMART" id="SM00560"/>
    </source>
</evidence>
<dbReference type="NCBIfam" id="NF012200">
    <property type="entry name" value="choice_anch_D"/>
    <property type="match status" value="1"/>
</dbReference>
<feature type="chain" id="PRO_5045878693" evidence="3">
    <location>
        <begin position="26"/>
        <end position="817"/>
    </location>
</feature>
<evidence type="ECO:0000256" key="2">
    <source>
        <dbReference type="ARBA" id="ARBA00023157"/>
    </source>
</evidence>
<keyword evidence="1 3" id="KW-0732">Signal</keyword>
<dbReference type="SUPFAM" id="SSF49899">
    <property type="entry name" value="Concanavalin A-like lectins/glucanases"/>
    <property type="match status" value="1"/>
</dbReference>